<evidence type="ECO:0000256" key="2">
    <source>
        <dbReference type="RuleBase" id="RU369043"/>
    </source>
</evidence>
<evidence type="ECO:0000313" key="5">
    <source>
        <dbReference type="Proteomes" id="UP001163823"/>
    </source>
</evidence>
<evidence type="ECO:0000259" key="3">
    <source>
        <dbReference type="Pfam" id="PF24926"/>
    </source>
</evidence>
<gene>
    <name evidence="4" type="ORF">O6P43_004993</name>
</gene>
<reference evidence="4" key="1">
    <citation type="journal article" date="2023" name="Science">
        <title>Elucidation of the pathway for biosynthesis of saponin adjuvants from the soapbark tree.</title>
        <authorList>
            <person name="Reed J."/>
            <person name="Orme A."/>
            <person name="El-Demerdash A."/>
            <person name="Owen C."/>
            <person name="Martin L.B.B."/>
            <person name="Misra R.C."/>
            <person name="Kikuchi S."/>
            <person name="Rejzek M."/>
            <person name="Martin A.C."/>
            <person name="Harkess A."/>
            <person name="Leebens-Mack J."/>
            <person name="Louveau T."/>
            <person name="Stephenson M.J."/>
            <person name="Osbourn A."/>
        </authorList>
    </citation>
    <scope>NUCLEOTIDE SEQUENCE</scope>
    <source>
        <strain evidence="4">S10</strain>
    </source>
</reference>
<keyword evidence="5" id="KW-1185">Reference proteome</keyword>
<dbReference type="InterPro" id="IPR056805">
    <property type="entry name" value="ACT_ACR9/10_C"/>
</dbReference>
<comment type="function">
    <text evidence="2">Binds amino acids.</text>
</comment>
<dbReference type="PANTHER" id="PTHR31096">
    <property type="entry name" value="ACT DOMAIN-CONTAINING PROTEIN ACR4-RELATED"/>
    <property type="match status" value="1"/>
</dbReference>
<dbReference type="EMBL" id="JARAOO010000003">
    <property type="protein sequence ID" value="KAJ7975015.1"/>
    <property type="molecule type" value="Genomic_DNA"/>
</dbReference>
<dbReference type="Pfam" id="PF24926">
    <property type="entry name" value="ACT_ACR9_C"/>
    <property type="match status" value="1"/>
</dbReference>
<dbReference type="Proteomes" id="UP001163823">
    <property type="component" value="Chromosome 3"/>
</dbReference>
<dbReference type="PANTHER" id="PTHR31096:SF74">
    <property type="entry name" value="ACT DOMAIN-CONTAINING PROTEIN ACR"/>
    <property type="match status" value="1"/>
</dbReference>
<protein>
    <recommendedName>
        <fullName evidence="2">ACT domain-containing protein ACR</fullName>
    </recommendedName>
    <alternativeName>
        <fullName evidence="2">Protein ACT DOMAIN REPEATS</fullName>
    </alternativeName>
</protein>
<accession>A0AAD7Q548</accession>
<name>A0AAD7Q548_QUISA</name>
<keyword evidence="1 2" id="KW-0677">Repeat</keyword>
<dbReference type="KEGG" id="qsa:O6P43_004993"/>
<evidence type="ECO:0000256" key="1">
    <source>
        <dbReference type="ARBA" id="ARBA00022737"/>
    </source>
</evidence>
<dbReference type="GO" id="GO:0016597">
    <property type="term" value="F:amino acid binding"/>
    <property type="evidence" value="ECO:0007669"/>
    <property type="project" value="UniProtKB-UniRule"/>
</dbReference>
<dbReference type="SUPFAM" id="SSF55021">
    <property type="entry name" value="ACT-like"/>
    <property type="match status" value="1"/>
</dbReference>
<comment type="caution">
    <text evidence="4">The sequence shown here is derived from an EMBL/GenBank/DDBJ whole genome shotgun (WGS) entry which is preliminary data.</text>
</comment>
<dbReference type="Pfam" id="PF24931">
    <property type="entry name" value="ACT_ACR9_3rd"/>
    <property type="match status" value="1"/>
</dbReference>
<dbReference type="InterPro" id="IPR040217">
    <property type="entry name" value="ACR1-12"/>
</dbReference>
<evidence type="ECO:0000313" key="4">
    <source>
        <dbReference type="EMBL" id="KAJ7975015.1"/>
    </source>
</evidence>
<dbReference type="InterPro" id="IPR045865">
    <property type="entry name" value="ACT-like_dom_sf"/>
</dbReference>
<sequence>MACSQGSPYLPFGITEEMFNLELPNKLQIGDLASYPISIAIDNNLSPSHTLVQILCRDHKGLIYDIMRTLKDYNIQISYWRFFAYPKGNCEVDLFIMQADGKKIIDPNKQNALCSRLRVELLHPLRVAVAGRGPDTELLVANPVELSGRGRPLVFYDITLALKILNTNIFSVEIGRRVIRDREWEVYRILLDEWNGFPLPINKIKEGVRNGMMGW</sequence>
<feature type="domain" description="ACT" evidence="3">
    <location>
        <begin position="136"/>
        <end position="214"/>
    </location>
</feature>
<dbReference type="AlphaFoldDB" id="A0AAD7Q548"/>
<organism evidence="4 5">
    <name type="scientific">Quillaja saponaria</name>
    <name type="common">Soap bark tree</name>
    <dbReference type="NCBI Taxonomy" id="32244"/>
    <lineage>
        <taxon>Eukaryota</taxon>
        <taxon>Viridiplantae</taxon>
        <taxon>Streptophyta</taxon>
        <taxon>Embryophyta</taxon>
        <taxon>Tracheophyta</taxon>
        <taxon>Spermatophyta</taxon>
        <taxon>Magnoliopsida</taxon>
        <taxon>eudicotyledons</taxon>
        <taxon>Gunneridae</taxon>
        <taxon>Pentapetalae</taxon>
        <taxon>rosids</taxon>
        <taxon>fabids</taxon>
        <taxon>Fabales</taxon>
        <taxon>Quillajaceae</taxon>
        <taxon>Quillaja</taxon>
    </lineage>
</organism>
<proteinExistence type="predicted"/>